<dbReference type="EMBL" id="PESN01000002">
    <property type="protein sequence ID" value="PIN27559.1"/>
    <property type="molecule type" value="Genomic_DNA"/>
</dbReference>
<dbReference type="GO" id="GO:0003677">
    <property type="term" value="F:DNA binding"/>
    <property type="evidence" value="ECO:0007669"/>
    <property type="project" value="InterPro"/>
</dbReference>
<reference evidence="2 3" key="1">
    <citation type="submission" date="2017-11" db="EMBL/GenBank/DDBJ databases">
        <title>Genome sequencing of Prevotella intermedia KCOM 2069.</title>
        <authorList>
            <person name="Kook J.-K."/>
            <person name="Park S.-N."/>
            <person name="Lim Y.K."/>
        </authorList>
    </citation>
    <scope>NUCLEOTIDE SEQUENCE [LARGE SCALE GENOMIC DNA]</scope>
    <source>
        <strain evidence="2 3">KCOM 2069</strain>
    </source>
</reference>
<dbReference type="RefSeq" id="WP_099977420.1">
    <property type="nucleotide sequence ID" value="NZ_PESN01000002.1"/>
</dbReference>
<evidence type="ECO:0000256" key="1">
    <source>
        <dbReference type="SAM" id="MobiDB-lite"/>
    </source>
</evidence>
<evidence type="ECO:0000313" key="3">
    <source>
        <dbReference type="Proteomes" id="UP000230500"/>
    </source>
</evidence>
<name>A0A2G9ICT1_PREIN</name>
<dbReference type="Pfam" id="PF03837">
    <property type="entry name" value="RecT"/>
    <property type="match status" value="1"/>
</dbReference>
<feature type="compositionally biased region" description="Polar residues" evidence="1">
    <location>
        <begin position="281"/>
        <end position="291"/>
    </location>
</feature>
<proteinExistence type="predicted"/>
<evidence type="ECO:0008006" key="4">
    <source>
        <dbReference type="Google" id="ProtNLM"/>
    </source>
</evidence>
<dbReference type="AlphaFoldDB" id="A0A2G9ICT1"/>
<sequence>MSETINQAKLLQSLKSTDVVRNEYVRTQFINVYDMIWKQGGEAAFEREAINFNKQLRDNENLRKCTPISIFFAFIDLAVRGLSLEQGAQALCYLLPRNYKAGLDANGKDVWEKRCNLTISGYGELVLRAKAGQIRHADNPVIVYEGDEFAFGEVDGRKYVNYQCKLPRTSNKIVACFIKITRIDGTTDYSVMLEADWERLAGYSAKNNSYYDATIRQRVEKANELYSANDGQIDTGFLVAKCIKHAFKSYPKIPIGKGSQFESDIAEEQTADFDPYGGITDEQQTQPQQESFAVPRDTSEGLTVDPAAQGDNDDTF</sequence>
<feature type="region of interest" description="Disordered" evidence="1">
    <location>
        <begin position="266"/>
        <end position="316"/>
    </location>
</feature>
<dbReference type="GO" id="GO:0006259">
    <property type="term" value="P:DNA metabolic process"/>
    <property type="evidence" value="ECO:0007669"/>
    <property type="project" value="InterPro"/>
</dbReference>
<evidence type="ECO:0000313" key="2">
    <source>
        <dbReference type="EMBL" id="PIN27559.1"/>
    </source>
</evidence>
<protein>
    <recommendedName>
        <fullName evidence="4">Recombinase RecT</fullName>
    </recommendedName>
</protein>
<dbReference type="Proteomes" id="UP000230500">
    <property type="component" value="Unassembled WGS sequence"/>
</dbReference>
<dbReference type="InterPro" id="IPR018330">
    <property type="entry name" value="RecT_fam"/>
</dbReference>
<accession>A0A2G9ICT1</accession>
<comment type="caution">
    <text evidence="2">The sequence shown here is derived from an EMBL/GenBank/DDBJ whole genome shotgun (WGS) entry which is preliminary data.</text>
</comment>
<organism evidence="2 3">
    <name type="scientific">Prevotella intermedia</name>
    <dbReference type="NCBI Taxonomy" id="28131"/>
    <lineage>
        <taxon>Bacteria</taxon>
        <taxon>Pseudomonadati</taxon>
        <taxon>Bacteroidota</taxon>
        <taxon>Bacteroidia</taxon>
        <taxon>Bacteroidales</taxon>
        <taxon>Prevotellaceae</taxon>
        <taxon>Prevotella</taxon>
    </lineage>
</organism>
<gene>
    <name evidence="2" type="ORF">CUC04_09335</name>
</gene>